<evidence type="ECO:0000313" key="7">
    <source>
        <dbReference type="EMBL" id="QJY48120.1"/>
    </source>
</evidence>
<comment type="cofactor">
    <cofactor evidence="1">
        <name>FAD</name>
        <dbReference type="ChEBI" id="CHEBI:57692"/>
    </cofactor>
</comment>
<dbReference type="PANTHER" id="PTHR43557">
    <property type="entry name" value="APOPTOSIS-INDUCING FACTOR 1"/>
    <property type="match status" value="1"/>
</dbReference>
<evidence type="ECO:0000259" key="6">
    <source>
        <dbReference type="Pfam" id="PF14759"/>
    </source>
</evidence>
<feature type="domain" description="FAD/NAD(P)-binding" evidence="5">
    <location>
        <begin position="6"/>
        <end position="302"/>
    </location>
</feature>
<dbReference type="EMBL" id="CP053564">
    <property type="protein sequence ID" value="QJY48120.1"/>
    <property type="molecule type" value="Genomic_DNA"/>
</dbReference>
<dbReference type="InterPro" id="IPR050446">
    <property type="entry name" value="FAD-oxidoreductase/Apoptosis"/>
</dbReference>
<gene>
    <name evidence="7" type="ORF">HOP40_21880</name>
</gene>
<dbReference type="GO" id="GO:0005737">
    <property type="term" value="C:cytoplasm"/>
    <property type="evidence" value="ECO:0007669"/>
    <property type="project" value="TreeGrafter"/>
</dbReference>
<dbReference type="InterPro" id="IPR016156">
    <property type="entry name" value="FAD/NAD-linked_Rdtase_dimer_sf"/>
</dbReference>
<keyword evidence="2" id="KW-0285">Flavoprotein</keyword>
<evidence type="ECO:0000256" key="1">
    <source>
        <dbReference type="ARBA" id="ARBA00001974"/>
    </source>
</evidence>
<keyword evidence="4" id="KW-0560">Oxidoreductase</keyword>
<dbReference type="SUPFAM" id="SSF51905">
    <property type="entry name" value="FAD/NAD(P)-binding domain"/>
    <property type="match status" value="2"/>
</dbReference>
<dbReference type="KEGG" id="pbro:HOP40_21880"/>
<organism evidence="7 8">
    <name type="scientific">Pseudonocardia broussonetiae</name>
    <dbReference type="NCBI Taxonomy" id="2736640"/>
    <lineage>
        <taxon>Bacteria</taxon>
        <taxon>Bacillati</taxon>
        <taxon>Actinomycetota</taxon>
        <taxon>Actinomycetes</taxon>
        <taxon>Pseudonocardiales</taxon>
        <taxon>Pseudonocardiaceae</taxon>
        <taxon>Pseudonocardia</taxon>
    </lineage>
</organism>
<proteinExistence type="predicted"/>
<dbReference type="Gene3D" id="3.50.50.60">
    <property type="entry name" value="FAD/NAD(P)-binding domain"/>
    <property type="match status" value="2"/>
</dbReference>
<feature type="domain" description="Reductase C-terminal" evidence="6">
    <location>
        <begin position="321"/>
        <end position="381"/>
    </location>
</feature>
<evidence type="ECO:0000256" key="3">
    <source>
        <dbReference type="ARBA" id="ARBA00022827"/>
    </source>
</evidence>
<evidence type="ECO:0000256" key="2">
    <source>
        <dbReference type="ARBA" id="ARBA00022630"/>
    </source>
</evidence>
<dbReference type="PANTHER" id="PTHR43557:SF2">
    <property type="entry name" value="RIESKE DOMAIN-CONTAINING PROTEIN-RELATED"/>
    <property type="match status" value="1"/>
</dbReference>
<name>A0A6M6JM15_9PSEU</name>
<dbReference type="Gene3D" id="3.30.390.30">
    <property type="match status" value="1"/>
</dbReference>
<evidence type="ECO:0000259" key="5">
    <source>
        <dbReference type="Pfam" id="PF07992"/>
    </source>
</evidence>
<keyword evidence="8" id="KW-1185">Reference proteome</keyword>
<protein>
    <submittedName>
        <fullName evidence="7">FAD-dependent oxidoreductase</fullName>
    </submittedName>
</protein>
<evidence type="ECO:0000313" key="8">
    <source>
        <dbReference type="Proteomes" id="UP000505377"/>
    </source>
</evidence>
<sequence length="396" mass="41397">MAPLDRIVVVGAGAAGLTALETLREAGFRGHVTLLGAEPHPPYDRPPLSKRVLLGEQGPDDVHLRPPARFDDLQADVVLADPAVGLDRARREVVGASGRVLPFDGLVVATGVDARRVPGPAPVHHLRTLDDALALREQLRHRPRTVVVGAGPLGLEVAAAARQRGCEVTVVDPGDAPMRRQLGAVVGRLLRARHERAGIVFRTGAGTGVVGVEPRGPGLAAVRLTDGTVLDAGLVVGAIGAEPAHGWLAGTGLTHPVGVPCDRRCLAADGIAVAGDVAAQRDPLSPHGFRRVEHRLNASEQGRCAALNLLGHGEDLVSSGYSWSDQGDLRLQAVGVFPEHGRTVVVEGDPAQDRFVAVGVADRTVVGVVAWNSARSFTRWRGRTGLPAEDVLAVAS</sequence>
<evidence type="ECO:0000256" key="4">
    <source>
        <dbReference type="ARBA" id="ARBA00023002"/>
    </source>
</evidence>
<dbReference type="AlphaFoldDB" id="A0A6M6JM15"/>
<dbReference type="Pfam" id="PF07992">
    <property type="entry name" value="Pyr_redox_2"/>
    <property type="match status" value="1"/>
</dbReference>
<dbReference type="InterPro" id="IPR028202">
    <property type="entry name" value="Reductase_C"/>
</dbReference>
<dbReference type="RefSeq" id="WP_172161495.1">
    <property type="nucleotide sequence ID" value="NZ_CP053564.1"/>
</dbReference>
<dbReference type="Pfam" id="PF14759">
    <property type="entry name" value="Reductase_C"/>
    <property type="match status" value="1"/>
</dbReference>
<dbReference type="InterPro" id="IPR036188">
    <property type="entry name" value="FAD/NAD-bd_sf"/>
</dbReference>
<dbReference type="PRINTS" id="PR00368">
    <property type="entry name" value="FADPNR"/>
</dbReference>
<dbReference type="GO" id="GO:0016651">
    <property type="term" value="F:oxidoreductase activity, acting on NAD(P)H"/>
    <property type="evidence" value="ECO:0007669"/>
    <property type="project" value="TreeGrafter"/>
</dbReference>
<keyword evidence="3" id="KW-0274">FAD</keyword>
<accession>A0A6M6JM15</accession>
<reference evidence="7 8" key="1">
    <citation type="submission" date="2020-05" db="EMBL/GenBank/DDBJ databases">
        <authorList>
            <person name="Mo P."/>
        </authorList>
    </citation>
    <scope>NUCLEOTIDE SEQUENCE [LARGE SCALE GENOMIC DNA]</scope>
    <source>
        <strain evidence="7 8">Gen01</strain>
    </source>
</reference>
<dbReference type="Proteomes" id="UP000505377">
    <property type="component" value="Chromosome"/>
</dbReference>
<dbReference type="SUPFAM" id="SSF55424">
    <property type="entry name" value="FAD/NAD-linked reductases, dimerisation (C-terminal) domain"/>
    <property type="match status" value="1"/>
</dbReference>
<dbReference type="InterPro" id="IPR023753">
    <property type="entry name" value="FAD/NAD-binding_dom"/>
</dbReference>